<evidence type="ECO:0000313" key="22">
    <source>
        <dbReference type="Proteomes" id="UP000320333"/>
    </source>
</evidence>
<dbReference type="PANTHER" id="PTHR10625:SF14">
    <property type="entry name" value="HISTONE DEACETYLASE 8"/>
    <property type="match status" value="1"/>
</dbReference>
<dbReference type="PRINTS" id="PR01270">
    <property type="entry name" value="HDASUPER"/>
</dbReference>
<evidence type="ECO:0000256" key="4">
    <source>
        <dbReference type="ARBA" id="ARBA00004496"/>
    </source>
</evidence>
<dbReference type="STRING" id="246404.A0A507D3Q4"/>
<keyword evidence="22" id="KW-1185">Reference proteome</keyword>
<evidence type="ECO:0000256" key="17">
    <source>
        <dbReference type="ARBA" id="ARBA00041964"/>
    </source>
</evidence>
<evidence type="ECO:0000256" key="9">
    <source>
        <dbReference type="ARBA" id="ARBA00022491"/>
    </source>
</evidence>
<dbReference type="GO" id="GO:0141221">
    <property type="term" value="F:histone deacetylase activity, hydrolytic mechanism"/>
    <property type="evidence" value="ECO:0007669"/>
    <property type="project" value="UniProtKB-EC"/>
</dbReference>
<evidence type="ECO:0000256" key="1">
    <source>
        <dbReference type="ARBA" id="ARBA00001968"/>
    </source>
</evidence>
<accession>A0A507D3Q4</accession>
<comment type="cofactor">
    <cofactor evidence="1">
        <name>a divalent metal cation</name>
        <dbReference type="ChEBI" id="CHEBI:60240"/>
    </cofactor>
</comment>
<dbReference type="InterPro" id="IPR037138">
    <property type="entry name" value="His_deacetylse_dom_sf"/>
</dbReference>
<evidence type="ECO:0000256" key="11">
    <source>
        <dbReference type="ARBA" id="ARBA00022801"/>
    </source>
</evidence>
<gene>
    <name evidence="21" type="ORF">CcCBS67573_g10334</name>
</gene>
<keyword evidence="10" id="KW-0479">Metal-binding</keyword>
<keyword evidence="13" id="KW-0805">Transcription regulation</keyword>
<evidence type="ECO:0000256" key="12">
    <source>
        <dbReference type="ARBA" id="ARBA00022853"/>
    </source>
</evidence>
<evidence type="ECO:0000259" key="19">
    <source>
        <dbReference type="Pfam" id="PF00850"/>
    </source>
</evidence>
<feature type="domain" description="MULE transposase" evidence="20">
    <location>
        <begin position="423"/>
        <end position="513"/>
    </location>
</feature>
<feature type="domain" description="Histone deacetylase" evidence="19">
    <location>
        <begin position="174"/>
        <end position="289"/>
    </location>
</feature>
<dbReference type="GO" id="GO:0000118">
    <property type="term" value="C:histone deacetylase complex"/>
    <property type="evidence" value="ECO:0007669"/>
    <property type="project" value="UniProtKB-ARBA"/>
</dbReference>
<keyword evidence="12" id="KW-0156">Chromatin regulator</keyword>
<evidence type="ECO:0000256" key="7">
    <source>
        <dbReference type="ARBA" id="ARBA00022454"/>
    </source>
</evidence>
<evidence type="ECO:0000256" key="10">
    <source>
        <dbReference type="ARBA" id="ARBA00022723"/>
    </source>
</evidence>
<dbReference type="PANTHER" id="PTHR10625">
    <property type="entry name" value="HISTONE DEACETYLASE HDAC1-RELATED"/>
    <property type="match status" value="1"/>
</dbReference>
<keyword evidence="9" id="KW-0678">Repressor</keyword>
<keyword evidence="11" id="KW-0378">Hydrolase</keyword>
<dbReference type="Pfam" id="PF00850">
    <property type="entry name" value="Hist_deacetyl"/>
    <property type="match status" value="2"/>
</dbReference>
<comment type="subcellular location">
    <subcellularLocation>
        <location evidence="3">Chromosome</location>
    </subcellularLocation>
    <subcellularLocation>
        <location evidence="4">Cytoplasm</location>
    </subcellularLocation>
    <subcellularLocation>
        <location evidence="2">Nucleus</location>
    </subcellularLocation>
</comment>
<dbReference type="InterPro" id="IPR003084">
    <property type="entry name" value="HDAC_I/II"/>
</dbReference>
<reference evidence="21 22" key="1">
    <citation type="journal article" date="2019" name="Sci. Rep.">
        <title>Comparative genomics of chytrid fungi reveal insights into the obligate biotrophic and pathogenic lifestyle of Synchytrium endobioticum.</title>
        <authorList>
            <person name="van de Vossenberg B.T.L.H."/>
            <person name="Warris S."/>
            <person name="Nguyen H.D.T."/>
            <person name="van Gent-Pelzer M.P.E."/>
            <person name="Joly D.L."/>
            <person name="van de Geest H.C."/>
            <person name="Bonants P.J.M."/>
            <person name="Smith D.S."/>
            <person name="Levesque C.A."/>
            <person name="van der Lee T.A.J."/>
        </authorList>
    </citation>
    <scope>NUCLEOTIDE SEQUENCE [LARGE SCALE GENOMIC DNA]</scope>
    <source>
        <strain evidence="21 22">CBS 675.73</strain>
    </source>
</reference>
<dbReference type="PRINTS" id="PR01271">
    <property type="entry name" value="HISDACETLASE"/>
</dbReference>
<evidence type="ECO:0000256" key="16">
    <source>
        <dbReference type="ARBA" id="ARBA00040347"/>
    </source>
</evidence>
<dbReference type="AlphaFoldDB" id="A0A507D3Q4"/>
<comment type="caution">
    <text evidence="21">The sequence shown here is derived from an EMBL/GenBank/DDBJ whole genome shotgun (WGS) entry which is preliminary data.</text>
</comment>
<dbReference type="Pfam" id="PF10551">
    <property type="entry name" value="MULE"/>
    <property type="match status" value="1"/>
</dbReference>
<keyword evidence="15" id="KW-0539">Nucleus</keyword>
<evidence type="ECO:0000256" key="3">
    <source>
        <dbReference type="ARBA" id="ARBA00004286"/>
    </source>
</evidence>
<evidence type="ECO:0000256" key="2">
    <source>
        <dbReference type="ARBA" id="ARBA00004123"/>
    </source>
</evidence>
<evidence type="ECO:0000256" key="15">
    <source>
        <dbReference type="ARBA" id="ARBA00023242"/>
    </source>
</evidence>
<dbReference type="OrthoDB" id="73273at2759"/>
<organism evidence="21 22">
    <name type="scientific">Chytriomyces confervae</name>
    <dbReference type="NCBI Taxonomy" id="246404"/>
    <lineage>
        <taxon>Eukaryota</taxon>
        <taxon>Fungi</taxon>
        <taxon>Fungi incertae sedis</taxon>
        <taxon>Chytridiomycota</taxon>
        <taxon>Chytridiomycota incertae sedis</taxon>
        <taxon>Chytridiomycetes</taxon>
        <taxon>Chytridiales</taxon>
        <taxon>Chytriomycetaceae</taxon>
        <taxon>Chytriomyces</taxon>
    </lineage>
</organism>
<evidence type="ECO:0000256" key="18">
    <source>
        <dbReference type="ARBA" id="ARBA00042783"/>
    </source>
</evidence>
<sequence>MEAELRVAYVHSPALAKAASKLPSNLNRSAMVHSMILDAFCAGKWMRITAPVPITKDDLTQFHSEEFVELLLSAEYLPSDESKEHLQQLDEFGLLHDCPVFPGLGDYVKQAAGGTIAAVRQLMNGSADVAIHWDGGRHHAHRDFASGFCYVNDIVLGILELHKKFKKVLYIDLGTGSSSDMGSGKGKKHALNIPLPPSTTSETFLETFKETLQTVLDTKYPSPNVIVMQCGLDGCRADPLVQHGWKLDSFVIGNCVRNLLDVVDVPVLLLGGGGYSNSMAARGWTYATLQVLKGVGAPVLGASDESTDNFKLVEIPEHQYFDNYIPECLLTLVDAGSSTSSILTYLKDKFENQWTTRKEISNEKAAARKQFLGSQSPIQALYDIVSGGGFIYKLKVDASGSVNSLFFVHESSANLAKCFSNTFVMDCTYKTNRFRMPLLNIVGITATYETFNAGFAFICNETESEYIWALTAFSAIVVPGVIVTDRELSLMNAITAVFPSTHNLLCVWHVNKKFWQTAKGLDGQQQMTLTNLLSV</sequence>
<dbReference type="EC" id="3.5.1.98" evidence="6"/>
<evidence type="ECO:0000256" key="13">
    <source>
        <dbReference type="ARBA" id="ARBA00023015"/>
    </source>
</evidence>
<keyword evidence="7" id="KW-0158">Chromosome</keyword>
<evidence type="ECO:0000256" key="14">
    <source>
        <dbReference type="ARBA" id="ARBA00023163"/>
    </source>
</evidence>
<dbReference type="InterPro" id="IPR018289">
    <property type="entry name" value="MULE_transposase_dom"/>
</dbReference>
<keyword evidence="14" id="KW-0804">Transcription</keyword>
<dbReference type="EMBL" id="QEAP01001382">
    <property type="protein sequence ID" value="TPX46103.1"/>
    <property type="molecule type" value="Genomic_DNA"/>
</dbReference>
<proteinExistence type="inferred from homology"/>
<comment type="similarity">
    <text evidence="5">Belongs to the histone deacetylase family. HD type 1 subfamily.</text>
</comment>
<dbReference type="InterPro" id="IPR000286">
    <property type="entry name" value="HDACs"/>
</dbReference>
<name>A0A507D3Q4_9FUNG</name>
<protein>
    <recommendedName>
        <fullName evidence="16">Histone deacetylase 8</fullName>
        <ecNumber evidence="6">3.5.1.98</ecNumber>
    </recommendedName>
    <alternativeName>
        <fullName evidence="17">Protein deacetylase HDAC8</fullName>
    </alternativeName>
    <alternativeName>
        <fullName evidence="18">Protein decrotonylase HDAC8</fullName>
    </alternativeName>
</protein>
<dbReference type="SUPFAM" id="SSF52768">
    <property type="entry name" value="Arginase/deacetylase"/>
    <property type="match status" value="1"/>
</dbReference>
<dbReference type="GO" id="GO:0040029">
    <property type="term" value="P:epigenetic regulation of gene expression"/>
    <property type="evidence" value="ECO:0007669"/>
    <property type="project" value="TreeGrafter"/>
</dbReference>
<dbReference type="InterPro" id="IPR023696">
    <property type="entry name" value="Ureohydrolase_dom_sf"/>
</dbReference>
<dbReference type="InterPro" id="IPR023801">
    <property type="entry name" value="His_deacetylse_dom"/>
</dbReference>
<evidence type="ECO:0000256" key="5">
    <source>
        <dbReference type="ARBA" id="ARBA00006457"/>
    </source>
</evidence>
<evidence type="ECO:0000259" key="20">
    <source>
        <dbReference type="Pfam" id="PF10551"/>
    </source>
</evidence>
<evidence type="ECO:0000256" key="8">
    <source>
        <dbReference type="ARBA" id="ARBA00022490"/>
    </source>
</evidence>
<evidence type="ECO:0000256" key="6">
    <source>
        <dbReference type="ARBA" id="ARBA00012111"/>
    </source>
</evidence>
<evidence type="ECO:0000313" key="21">
    <source>
        <dbReference type="EMBL" id="TPX46103.1"/>
    </source>
</evidence>
<dbReference type="Gene3D" id="3.40.800.20">
    <property type="entry name" value="Histone deacetylase domain"/>
    <property type="match status" value="2"/>
</dbReference>
<feature type="domain" description="Histone deacetylase" evidence="19">
    <location>
        <begin position="25"/>
        <end position="173"/>
    </location>
</feature>
<dbReference type="Proteomes" id="UP000320333">
    <property type="component" value="Unassembled WGS sequence"/>
</dbReference>
<keyword evidence="8" id="KW-0963">Cytoplasm</keyword>